<dbReference type="Pfam" id="PF03724">
    <property type="entry name" value="META"/>
    <property type="match status" value="1"/>
</dbReference>
<name>A0ABS4WDM4_9MICC</name>
<dbReference type="PROSITE" id="PS51257">
    <property type="entry name" value="PROKAR_LIPOPROTEIN"/>
    <property type="match status" value="1"/>
</dbReference>
<feature type="domain" description="DUF306" evidence="3">
    <location>
        <begin position="99"/>
        <end position="173"/>
    </location>
</feature>
<accession>A0ABS4WDM4</accession>
<evidence type="ECO:0000313" key="4">
    <source>
        <dbReference type="EMBL" id="MBP2374311.1"/>
    </source>
</evidence>
<proteinExistence type="predicted"/>
<dbReference type="InterPro" id="IPR038670">
    <property type="entry name" value="HslJ-like_sf"/>
</dbReference>
<dbReference type="EMBL" id="JAGIOE010000001">
    <property type="protein sequence ID" value="MBP2374311.1"/>
    <property type="molecule type" value="Genomic_DNA"/>
</dbReference>
<evidence type="ECO:0000256" key="2">
    <source>
        <dbReference type="SAM" id="SignalP"/>
    </source>
</evidence>
<comment type="caution">
    <text evidence="4">The sequence shown here is derived from an EMBL/GenBank/DDBJ whole genome shotgun (WGS) entry which is preliminary data.</text>
</comment>
<protein>
    <submittedName>
        <fullName evidence="4">Heat shock protein HslJ</fullName>
    </submittedName>
</protein>
<gene>
    <name evidence="4" type="ORF">JOF46_002223</name>
</gene>
<organism evidence="4 5">
    <name type="scientific">Paeniglutamicibacter psychrophenolicus</name>
    <dbReference type="NCBI Taxonomy" id="257454"/>
    <lineage>
        <taxon>Bacteria</taxon>
        <taxon>Bacillati</taxon>
        <taxon>Actinomycetota</taxon>
        <taxon>Actinomycetes</taxon>
        <taxon>Micrococcales</taxon>
        <taxon>Micrococcaceae</taxon>
        <taxon>Paeniglutamicibacter</taxon>
    </lineage>
</organism>
<evidence type="ECO:0000313" key="5">
    <source>
        <dbReference type="Proteomes" id="UP000766570"/>
    </source>
</evidence>
<reference evidence="4 5" key="1">
    <citation type="submission" date="2021-03" db="EMBL/GenBank/DDBJ databases">
        <title>Sequencing the genomes of 1000 actinobacteria strains.</title>
        <authorList>
            <person name="Klenk H.-P."/>
        </authorList>
    </citation>
    <scope>NUCLEOTIDE SEQUENCE [LARGE SCALE GENOMIC DNA]</scope>
    <source>
        <strain evidence="4 5">DSM 15454</strain>
    </source>
</reference>
<feature type="signal peptide" evidence="2">
    <location>
        <begin position="1"/>
        <end position="23"/>
    </location>
</feature>
<dbReference type="InterPro" id="IPR005184">
    <property type="entry name" value="DUF306_Meta_HslJ"/>
</dbReference>
<evidence type="ECO:0000256" key="1">
    <source>
        <dbReference type="SAM" id="MobiDB-lite"/>
    </source>
</evidence>
<dbReference type="RefSeq" id="WP_209907343.1">
    <property type="nucleotide sequence ID" value="NZ_BAAAMI010000006.1"/>
</dbReference>
<feature type="chain" id="PRO_5046464691" evidence="2">
    <location>
        <begin position="24"/>
        <end position="183"/>
    </location>
</feature>
<keyword evidence="2" id="KW-0732">Signal</keyword>
<evidence type="ECO:0000259" key="3">
    <source>
        <dbReference type="Pfam" id="PF03724"/>
    </source>
</evidence>
<dbReference type="Proteomes" id="UP000766570">
    <property type="component" value="Unassembled WGS sequence"/>
</dbReference>
<keyword evidence="5" id="KW-1185">Reference proteome</keyword>
<feature type="compositionally biased region" description="Low complexity" evidence="1">
    <location>
        <begin position="52"/>
        <end position="63"/>
    </location>
</feature>
<feature type="region of interest" description="Disordered" evidence="1">
    <location>
        <begin position="47"/>
        <end position="69"/>
    </location>
</feature>
<dbReference type="Gene3D" id="2.40.128.270">
    <property type="match status" value="1"/>
</dbReference>
<keyword evidence="4" id="KW-0346">Stress response</keyword>
<sequence>MKRSPALVMAAALALALAGCAGAPGAPAPESTAPSVSLRLDIVEPTDGSSLPRAVRPTAMPTPTAVPPPKAWAPTPAMPPPSGPVAAAVTGQWGGATEGSPVLWFSDTGRFNGNDGCNSLAGSWVVDGARIELKDTIMTLVACLGMDTWLSSAAAVRVKGDTLHVTDAAGREIGTLPRLNLGY</sequence>